<dbReference type="Proteomes" id="UP000653056">
    <property type="component" value="Unassembled WGS sequence"/>
</dbReference>
<keyword evidence="4" id="KW-1185">Reference proteome</keyword>
<dbReference type="SUPFAM" id="SSF110857">
    <property type="entry name" value="Gamma-glutamyl cyclotransferase-like"/>
    <property type="match status" value="1"/>
</dbReference>
<dbReference type="EMBL" id="BMXS01000011">
    <property type="protein sequence ID" value="GGX95320.1"/>
    <property type="molecule type" value="Genomic_DNA"/>
</dbReference>
<organism evidence="3 4">
    <name type="scientific">Litchfieldella qijiaojingensis</name>
    <dbReference type="NCBI Taxonomy" id="980347"/>
    <lineage>
        <taxon>Bacteria</taxon>
        <taxon>Pseudomonadati</taxon>
        <taxon>Pseudomonadota</taxon>
        <taxon>Gammaproteobacteria</taxon>
        <taxon>Oceanospirillales</taxon>
        <taxon>Halomonadaceae</taxon>
        <taxon>Litchfieldella</taxon>
    </lineage>
</organism>
<dbReference type="CDD" id="cd06661">
    <property type="entry name" value="GGCT_like"/>
    <property type="match status" value="1"/>
</dbReference>
<accession>A0ABQ2YX05</accession>
<dbReference type="Gene3D" id="3.10.490.10">
    <property type="entry name" value="Gamma-glutamyl cyclotransferase-like"/>
    <property type="match status" value="1"/>
</dbReference>
<dbReference type="InterPro" id="IPR036568">
    <property type="entry name" value="GGCT-like_sf"/>
</dbReference>
<evidence type="ECO:0000313" key="3">
    <source>
        <dbReference type="EMBL" id="GGX95320.1"/>
    </source>
</evidence>
<proteinExistence type="predicted"/>
<gene>
    <name evidence="3" type="ORF">GCM10007160_23610</name>
</gene>
<protein>
    <submittedName>
        <fullName evidence="3">Gamma-glutamylcyclotransferase</fullName>
    </submittedName>
</protein>
<dbReference type="Pfam" id="PF06094">
    <property type="entry name" value="GGACT"/>
    <property type="match status" value="1"/>
</dbReference>
<evidence type="ECO:0000259" key="2">
    <source>
        <dbReference type="Pfam" id="PF06094"/>
    </source>
</evidence>
<comment type="caution">
    <text evidence="3">The sequence shown here is derived from an EMBL/GenBank/DDBJ whole genome shotgun (WGS) entry which is preliminary data.</text>
</comment>
<name>A0ABQ2YX05_9GAMM</name>
<reference evidence="4" key="1">
    <citation type="journal article" date="2019" name="Int. J. Syst. Evol. Microbiol.">
        <title>The Global Catalogue of Microorganisms (GCM) 10K type strain sequencing project: providing services to taxonomists for standard genome sequencing and annotation.</title>
        <authorList>
            <consortium name="The Broad Institute Genomics Platform"/>
            <consortium name="The Broad Institute Genome Sequencing Center for Infectious Disease"/>
            <person name="Wu L."/>
            <person name="Ma J."/>
        </authorList>
    </citation>
    <scope>NUCLEOTIDE SEQUENCE [LARGE SCALE GENOMIC DNA]</scope>
    <source>
        <strain evidence="4">KCTC 22228</strain>
    </source>
</reference>
<dbReference type="RefSeq" id="WP_189469415.1">
    <property type="nucleotide sequence ID" value="NZ_BMXS01000011.1"/>
</dbReference>
<feature type="domain" description="Gamma-glutamylcyclotransferase AIG2-like" evidence="2">
    <location>
        <begin position="4"/>
        <end position="109"/>
    </location>
</feature>
<sequence length="166" mass="18635">MPYYFAYGSNMNPARVEARIGATESVMAGILEDHELRFDKASRIPGIAHANVASCPGKRVEGALFRLCEPAQIELMDPFEGFPHDYRRQRRTIVTEHGPVEAWVYIAVSERIRPALKPAREYLAHLLAGEPFLSAEYHARLRRVDAIDGLDDATLAVLGLSRHNPR</sequence>
<dbReference type="InterPro" id="IPR009288">
    <property type="entry name" value="AIG2-like_dom"/>
</dbReference>
<keyword evidence="1" id="KW-0456">Lyase</keyword>
<evidence type="ECO:0000256" key="1">
    <source>
        <dbReference type="ARBA" id="ARBA00023239"/>
    </source>
</evidence>
<dbReference type="PANTHER" id="PTHR12935">
    <property type="entry name" value="GAMMA-GLUTAMYLCYCLOTRANSFERASE"/>
    <property type="match status" value="1"/>
</dbReference>
<dbReference type="PANTHER" id="PTHR12935:SF0">
    <property type="entry name" value="GAMMA-GLUTAMYLCYCLOTRANSFERASE"/>
    <property type="match status" value="1"/>
</dbReference>
<evidence type="ECO:0000313" key="4">
    <source>
        <dbReference type="Proteomes" id="UP000653056"/>
    </source>
</evidence>
<dbReference type="InterPro" id="IPR013024">
    <property type="entry name" value="GGCT-like"/>
</dbReference>
<dbReference type="InterPro" id="IPR017939">
    <property type="entry name" value="G-Glutamylcylcotransferase"/>
</dbReference>